<evidence type="ECO:0000313" key="1">
    <source>
        <dbReference type="EMBL" id="KIO01588.1"/>
    </source>
</evidence>
<organism evidence="1 2">
    <name type="scientific">Pisolithus tinctorius Marx 270</name>
    <dbReference type="NCBI Taxonomy" id="870435"/>
    <lineage>
        <taxon>Eukaryota</taxon>
        <taxon>Fungi</taxon>
        <taxon>Dikarya</taxon>
        <taxon>Basidiomycota</taxon>
        <taxon>Agaricomycotina</taxon>
        <taxon>Agaricomycetes</taxon>
        <taxon>Agaricomycetidae</taxon>
        <taxon>Boletales</taxon>
        <taxon>Sclerodermatineae</taxon>
        <taxon>Pisolithaceae</taxon>
        <taxon>Pisolithus</taxon>
    </lineage>
</organism>
<accession>A0A0C3IXM5</accession>
<protein>
    <submittedName>
        <fullName evidence="1">Uncharacterized protein</fullName>
    </submittedName>
</protein>
<name>A0A0C3IXM5_PISTI</name>
<reference evidence="2" key="2">
    <citation type="submission" date="2015-01" db="EMBL/GenBank/DDBJ databases">
        <title>Evolutionary Origins and Diversification of the Mycorrhizal Mutualists.</title>
        <authorList>
            <consortium name="DOE Joint Genome Institute"/>
            <consortium name="Mycorrhizal Genomics Consortium"/>
            <person name="Kohler A."/>
            <person name="Kuo A."/>
            <person name="Nagy L.G."/>
            <person name="Floudas D."/>
            <person name="Copeland A."/>
            <person name="Barry K.W."/>
            <person name="Cichocki N."/>
            <person name="Veneault-Fourrey C."/>
            <person name="LaButti K."/>
            <person name="Lindquist E.A."/>
            <person name="Lipzen A."/>
            <person name="Lundell T."/>
            <person name="Morin E."/>
            <person name="Murat C."/>
            <person name="Riley R."/>
            <person name="Ohm R."/>
            <person name="Sun H."/>
            <person name="Tunlid A."/>
            <person name="Henrissat B."/>
            <person name="Grigoriev I.V."/>
            <person name="Hibbett D.S."/>
            <person name="Martin F."/>
        </authorList>
    </citation>
    <scope>NUCLEOTIDE SEQUENCE [LARGE SCALE GENOMIC DNA]</scope>
    <source>
        <strain evidence="2">Marx 270</strain>
    </source>
</reference>
<keyword evidence="2" id="KW-1185">Reference proteome</keyword>
<gene>
    <name evidence="1" type="ORF">M404DRAFT_961745</name>
</gene>
<dbReference type="HOGENOM" id="CLU_2102747_0_0_1"/>
<reference evidence="1 2" key="1">
    <citation type="submission" date="2014-04" db="EMBL/GenBank/DDBJ databases">
        <authorList>
            <consortium name="DOE Joint Genome Institute"/>
            <person name="Kuo A."/>
            <person name="Kohler A."/>
            <person name="Costa M.D."/>
            <person name="Nagy L.G."/>
            <person name="Floudas D."/>
            <person name="Copeland A."/>
            <person name="Barry K.W."/>
            <person name="Cichocki N."/>
            <person name="Veneault-Fourrey C."/>
            <person name="LaButti K."/>
            <person name="Lindquist E.A."/>
            <person name="Lipzen A."/>
            <person name="Lundell T."/>
            <person name="Morin E."/>
            <person name="Murat C."/>
            <person name="Sun H."/>
            <person name="Tunlid A."/>
            <person name="Henrissat B."/>
            <person name="Grigoriev I.V."/>
            <person name="Hibbett D.S."/>
            <person name="Martin F."/>
            <person name="Nordberg H.P."/>
            <person name="Cantor M.N."/>
            <person name="Hua S.X."/>
        </authorList>
    </citation>
    <scope>NUCLEOTIDE SEQUENCE [LARGE SCALE GENOMIC DNA]</scope>
    <source>
        <strain evidence="1 2">Marx 270</strain>
    </source>
</reference>
<dbReference type="AlphaFoldDB" id="A0A0C3IXM5"/>
<sequence>MPNTGATNNPTGINGYGVKNYLPDKILQSILFQYSKEWLTVPECLMRLCIEFKLVIGKTYLHALNKQFNVPSPCKPPSEDIVTQAVLVKVAEDINQEIGVNAITSCLSTEGMPLP</sequence>
<dbReference type="InParanoid" id="A0A0C3IXM5"/>
<dbReference type="Proteomes" id="UP000054217">
    <property type="component" value="Unassembled WGS sequence"/>
</dbReference>
<evidence type="ECO:0000313" key="2">
    <source>
        <dbReference type="Proteomes" id="UP000054217"/>
    </source>
</evidence>
<dbReference type="EMBL" id="KN831987">
    <property type="protein sequence ID" value="KIO01588.1"/>
    <property type="molecule type" value="Genomic_DNA"/>
</dbReference>
<proteinExistence type="predicted"/>
<dbReference type="OrthoDB" id="2974164at2759"/>